<evidence type="ECO:0000256" key="1">
    <source>
        <dbReference type="SAM" id="MobiDB-lite"/>
    </source>
</evidence>
<feature type="region of interest" description="Disordered" evidence="1">
    <location>
        <begin position="1"/>
        <end position="25"/>
    </location>
</feature>
<sequence>MSATPDRQSITSYKLKSPRTPTSPGNVATLRIQEAIASIIELHQKWIQAADKGISYCNAIRNTKKNILPQSATTDPDPYPENLQLYCKNLMVMVTIMEDVKTNALVAMEKIKSLNEFFAHHDVIGCTWNYRKTLDAVEQIISSYTREITLRKFVAEQIGHSTTLDHLTYVAISWNHGIDIERERESIIKMTSFEYKFTS</sequence>
<keyword evidence="3" id="KW-1185">Reference proteome</keyword>
<evidence type="ECO:0000313" key="3">
    <source>
        <dbReference type="Proteomes" id="UP000076407"/>
    </source>
</evidence>
<dbReference type="Proteomes" id="UP000076407">
    <property type="component" value="Unassembled WGS sequence"/>
</dbReference>
<name>A0A182XIW3_ANOQN</name>
<evidence type="ECO:0000313" key="2">
    <source>
        <dbReference type="EnsemblMetazoa" id="AQUA009797-PA"/>
    </source>
</evidence>
<dbReference type="STRING" id="34691.A0A182XIW3"/>
<protein>
    <submittedName>
        <fullName evidence="2">Uncharacterized protein</fullName>
    </submittedName>
</protein>
<accession>A0A182XIW3</accession>
<organism evidence="2 3">
    <name type="scientific">Anopheles quadriannulatus</name>
    <name type="common">Mosquito</name>
    <dbReference type="NCBI Taxonomy" id="34691"/>
    <lineage>
        <taxon>Eukaryota</taxon>
        <taxon>Metazoa</taxon>
        <taxon>Ecdysozoa</taxon>
        <taxon>Arthropoda</taxon>
        <taxon>Hexapoda</taxon>
        <taxon>Insecta</taxon>
        <taxon>Pterygota</taxon>
        <taxon>Neoptera</taxon>
        <taxon>Endopterygota</taxon>
        <taxon>Diptera</taxon>
        <taxon>Nematocera</taxon>
        <taxon>Culicoidea</taxon>
        <taxon>Culicidae</taxon>
        <taxon>Anophelinae</taxon>
        <taxon>Anopheles</taxon>
    </lineage>
</organism>
<dbReference type="EnsemblMetazoa" id="AQUA009797-RA">
    <property type="protein sequence ID" value="AQUA009797-PA"/>
    <property type="gene ID" value="AQUA009797"/>
</dbReference>
<dbReference type="AlphaFoldDB" id="A0A182XIW3"/>
<reference evidence="2" key="1">
    <citation type="submission" date="2020-05" db="UniProtKB">
        <authorList>
            <consortium name="EnsemblMetazoa"/>
        </authorList>
    </citation>
    <scope>IDENTIFICATION</scope>
    <source>
        <strain evidence="2">SANGQUA</strain>
    </source>
</reference>
<proteinExistence type="predicted"/>
<dbReference type="VEuPathDB" id="VectorBase:AQUA009797"/>